<comment type="caution">
    <text evidence="10">The sequence shown here is derived from an EMBL/GenBank/DDBJ whole genome shotgun (WGS) entry which is preliminary data.</text>
</comment>
<dbReference type="InterPro" id="IPR003443">
    <property type="entry name" value="IL-15/IL-21_fam"/>
</dbReference>
<dbReference type="GO" id="GO:0005126">
    <property type="term" value="F:cytokine receptor binding"/>
    <property type="evidence" value="ECO:0007669"/>
    <property type="project" value="InterPro"/>
</dbReference>
<evidence type="ECO:0000256" key="1">
    <source>
        <dbReference type="ARBA" id="ARBA00004613"/>
    </source>
</evidence>
<accession>A0A7J8I8J4</accession>
<comment type="similarity">
    <text evidence="2">Belongs to the IL-15/IL-21 family.</text>
</comment>
<proteinExistence type="inferred from homology"/>
<evidence type="ECO:0000256" key="2">
    <source>
        <dbReference type="ARBA" id="ARBA00006050"/>
    </source>
</evidence>
<feature type="chain" id="PRO_5029582114" description="Interleukin-21" evidence="9">
    <location>
        <begin position="19"/>
        <end position="145"/>
    </location>
</feature>
<dbReference type="GO" id="GO:0005615">
    <property type="term" value="C:extracellular space"/>
    <property type="evidence" value="ECO:0007669"/>
    <property type="project" value="UniProtKB-KW"/>
</dbReference>
<dbReference type="Gene3D" id="1.20.1250.70">
    <property type="entry name" value="Interleukin-15/Interleukin-21"/>
    <property type="match status" value="1"/>
</dbReference>
<evidence type="ECO:0000313" key="10">
    <source>
        <dbReference type="EMBL" id="KAF6480389.1"/>
    </source>
</evidence>
<dbReference type="GO" id="GO:0005125">
    <property type="term" value="F:cytokine activity"/>
    <property type="evidence" value="ECO:0007669"/>
    <property type="project" value="UniProtKB-KW"/>
</dbReference>
<evidence type="ECO:0000313" key="11">
    <source>
        <dbReference type="Proteomes" id="UP000550707"/>
    </source>
</evidence>
<organism evidence="10 11">
    <name type="scientific">Molossus molossus</name>
    <name type="common">Pallas' mastiff bat</name>
    <name type="synonym">Vespertilio molossus</name>
    <dbReference type="NCBI Taxonomy" id="27622"/>
    <lineage>
        <taxon>Eukaryota</taxon>
        <taxon>Metazoa</taxon>
        <taxon>Chordata</taxon>
        <taxon>Craniata</taxon>
        <taxon>Vertebrata</taxon>
        <taxon>Euteleostomi</taxon>
        <taxon>Mammalia</taxon>
        <taxon>Eutheria</taxon>
        <taxon>Laurasiatheria</taxon>
        <taxon>Chiroptera</taxon>
        <taxon>Yangochiroptera</taxon>
        <taxon>Molossidae</taxon>
        <taxon>Molossus</taxon>
    </lineage>
</organism>
<evidence type="ECO:0000256" key="8">
    <source>
        <dbReference type="ARBA" id="ARBA00045924"/>
    </source>
</evidence>
<evidence type="ECO:0000256" key="6">
    <source>
        <dbReference type="ARBA" id="ARBA00023157"/>
    </source>
</evidence>
<dbReference type="PANTHER" id="PTHR14356">
    <property type="entry name" value="INTERLEUKIN-15-RELATED"/>
    <property type="match status" value="1"/>
</dbReference>
<dbReference type="PANTHER" id="PTHR14356:SF2">
    <property type="entry name" value="INTERLEUKIN-21"/>
    <property type="match status" value="1"/>
</dbReference>
<protein>
    <recommendedName>
        <fullName evidence="7">Interleukin-21</fullName>
    </recommendedName>
</protein>
<evidence type="ECO:0000256" key="9">
    <source>
        <dbReference type="SAM" id="SignalP"/>
    </source>
</evidence>
<keyword evidence="5 9" id="KW-0732">Signal</keyword>
<sequence length="145" mass="16314">MQALVICLLLVFSGTVAPRSSLPQQDRLLIRLRQLIDVVEQLGNFVNDLDPELLPAPENVKRHCEQSAFSCFQKAQLKLADAGDNQKTLAVLTRQLTRKLPATEAGRTPKQSLTCPSCDSYKKKPPKEFLERLRSLIQKVPLQFC</sequence>
<dbReference type="GO" id="GO:0006955">
    <property type="term" value="P:immune response"/>
    <property type="evidence" value="ECO:0007669"/>
    <property type="project" value="InterPro"/>
</dbReference>
<evidence type="ECO:0000256" key="3">
    <source>
        <dbReference type="ARBA" id="ARBA00022514"/>
    </source>
</evidence>
<dbReference type="GO" id="GO:0045954">
    <property type="term" value="P:positive regulation of natural killer cell mediated cytotoxicity"/>
    <property type="evidence" value="ECO:0007669"/>
    <property type="project" value="TreeGrafter"/>
</dbReference>
<name>A0A7J8I8J4_MOLMO</name>
<dbReference type="Proteomes" id="UP000550707">
    <property type="component" value="Unassembled WGS sequence"/>
</dbReference>
<feature type="signal peptide" evidence="9">
    <location>
        <begin position="1"/>
        <end position="18"/>
    </location>
</feature>
<dbReference type="EMBL" id="JACASF010000004">
    <property type="protein sequence ID" value="KAF6480389.1"/>
    <property type="molecule type" value="Genomic_DNA"/>
</dbReference>
<dbReference type="SUPFAM" id="SSF47266">
    <property type="entry name" value="4-helical cytokines"/>
    <property type="match status" value="1"/>
</dbReference>
<reference evidence="10 11" key="1">
    <citation type="journal article" date="2020" name="Nature">
        <title>Six reference-quality genomes reveal evolution of bat adaptations.</title>
        <authorList>
            <person name="Jebb D."/>
            <person name="Huang Z."/>
            <person name="Pippel M."/>
            <person name="Hughes G.M."/>
            <person name="Lavrichenko K."/>
            <person name="Devanna P."/>
            <person name="Winkler S."/>
            <person name="Jermiin L.S."/>
            <person name="Skirmuntt E.C."/>
            <person name="Katzourakis A."/>
            <person name="Burkitt-Gray L."/>
            <person name="Ray D.A."/>
            <person name="Sullivan K.A.M."/>
            <person name="Roscito J.G."/>
            <person name="Kirilenko B.M."/>
            <person name="Davalos L.M."/>
            <person name="Corthals A.P."/>
            <person name="Power M.L."/>
            <person name="Jones G."/>
            <person name="Ransome R.D."/>
            <person name="Dechmann D.K.N."/>
            <person name="Locatelli A.G."/>
            <person name="Puechmaille S.J."/>
            <person name="Fedrigo O."/>
            <person name="Jarvis E.D."/>
            <person name="Hiller M."/>
            <person name="Vernes S.C."/>
            <person name="Myers E.W."/>
            <person name="Teeling E.C."/>
        </authorList>
    </citation>
    <scope>NUCLEOTIDE SEQUENCE [LARGE SCALE GENOMIC DNA]</scope>
    <source>
        <strain evidence="10">MMolMol1</strain>
        <tissue evidence="10">Muscle</tissue>
    </source>
</reference>
<gene>
    <name evidence="10" type="ORF">HJG59_006743</name>
</gene>
<dbReference type="AlphaFoldDB" id="A0A7J8I8J4"/>
<dbReference type="InterPro" id="IPR009079">
    <property type="entry name" value="4_helix_cytokine-like_core"/>
</dbReference>
<keyword evidence="11" id="KW-1185">Reference proteome</keyword>
<keyword evidence="3" id="KW-0202">Cytokine</keyword>
<comment type="function">
    <text evidence="8">Cytokine with immunoregulatory activity. May promote the transition between innate and adaptive immunity. Induces the production of IgG(1) and IgG(3) in B-cells. Implicated in the generation and maintenance of T follicular helper (Tfh) cells and the formation of germinal-centers. Together with IL6, control the early generation of Tfh cells and are critical for an effective antibody response to acute viral infection. May play a role in proliferation and maturation of natural killer (NK) cells in synergy with IL15. May regulate proliferation of mature B- and T-cells in response to activating stimuli. In synergy with IL15 and IL18 stimulates interferon gamma production in T-cells and NK cells. During T-cell mediated immune response may inhibit dendritic cells (DC) activation and maturation.</text>
</comment>
<evidence type="ECO:0000256" key="7">
    <source>
        <dbReference type="ARBA" id="ARBA00039957"/>
    </source>
</evidence>
<evidence type="ECO:0000256" key="4">
    <source>
        <dbReference type="ARBA" id="ARBA00022525"/>
    </source>
</evidence>
<evidence type="ECO:0000256" key="5">
    <source>
        <dbReference type="ARBA" id="ARBA00022729"/>
    </source>
</evidence>
<keyword evidence="6" id="KW-1015">Disulfide bond</keyword>
<keyword evidence="4" id="KW-0964">Secreted</keyword>
<comment type="subcellular location">
    <subcellularLocation>
        <location evidence="1">Secreted</location>
    </subcellularLocation>
</comment>